<keyword evidence="3" id="KW-1185">Reference proteome</keyword>
<accession>A0A5S9QIG4</accession>
<dbReference type="Pfam" id="PF13021">
    <property type="entry name" value="DUF3885"/>
    <property type="match status" value="1"/>
</dbReference>
<protein>
    <recommendedName>
        <fullName evidence="1">DUF3885 domain-containing protein</fullName>
    </recommendedName>
</protein>
<evidence type="ECO:0000313" key="2">
    <source>
        <dbReference type="EMBL" id="CAA0117889.1"/>
    </source>
</evidence>
<dbReference type="AlphaFoldDB" id="A0A5S9QIG4"/>
<organism evidence="2 3">
    <name type="scientific">BD1-7 clade bacterium</name>
    <dbReference type="NCBI Taxonomy" id="2029982"/>
    <lineage>
        <taxon>Bacteria</taxon>
        <taxon>Pseudomonadati</taxon>
        <taxon>Pseudomonadota</taxon>
        <taxon>Gammaproteobacteria</taxon>
        <taxon>Cellvibrionales</taxon>
        <taxon>Spongiibacteraceae</taxon>
        <taxon>BD1-7 clade</taxon>
    </lineage>
</organism>
<dbReference type="InterPro" id="IPR024976">
    <property type="entry name" value="DUF3885"/>
</dbReference>
<dbReference type="OrthoDB" id="72213at2"/>
<sequence length="204" mass="24099">MKFERPLFYNSSIGLRFEIGPEKISLWKSYEHKLLNENYFDEALARAIKVFDLAFNSNDRISVIYQISSDGRRKIRKGNFLFKQIANVKSRVIEYSDHREIYTDTLDFKSYCWRRVCISGIQTKDLDARTLLEAMINTDFSVRGPSLRGECFFINHDKDITLNLYDDRGMDVVAGEKDALMPLYEKCNDIILDYDRERIDRIFK</sequence>
<feature type="domain" description="DUF3885" evidence="1">
    <location>
        <begin position="3"/>
        <end position="195"/>
    </location>
</feature>
<dbReference type="Proteomes" id="UP000441399">
    <property type="component" value="Unassembled WGS sequence"/>
</dbReference>
<evidence type="ECO:0000313" key="3">
    <source>
        <dbReference type="Proteomes" id="UP000441399"/>
    </source>
</evidence>
<gene>
    <name evidence="2" type="ORF">OPDIPICF_04809</name>
</gene>
<evidence type="ECO:0000259" key="1">
    <source>
        <dbReference type="Pfam" id="PF13021"/>
    </source>
</evidence>
<name>A0A5S9QIG4_9GAMM</name>
<proteinExistence type="predicted"/>
<reference evidence="2 3" key="1">
    <citation type="submission" date="2019-11" db="EMBL/GenBank/DDBJ databases">
        <authorList>
            <person name="Holert J."/>
        </authorList>
    </citation>
    <scope>NUCLEOTIDE SEQUENCE [LARGE SCALE GENOMIC DNA]</scope>
    <source>
        <strain evidence="2">SB11_3</strain>
    </source>
</reference>
<dbReference type="EMBL" id="CACSIO010000028">
    <property type="protein sequence ID" value="CAA0117889.1"/>
    <property type="molecule type" value="Genomic_DNA"/>
</dbReference>